<reference evidence="2 3" key="1">
    <citation type="journal article" date="1994" name="J. Ferment. Bioeng.">
        <title>Molecular cloning and nucleotide sequence of the gene for an alkaline protease from the alkalophilic Bacillus sp. KSM-K16.</title>
        <authorList>
            <person name="Hakamada Y."/>
            <person name="Kobayashi T."/>
            <person name="Hitomi J."/>
            <person name="Kawai S."/>
            <person name="Ito S."/>
        </authorList>
    </citation>
    <scope>NUCLEOTIDE SEQUENCE [LARGE SCALE GENOMIC DNA]</scope>
    <source>
        <strain evidence="2 3">KSM-K16</strain>
    </source>
</reference>
<proteinExistence type="predicted"/>
<reference evidence="2 3" key="5">
    <citation type="journal article" date="2007" name="Extremophiles">
        <title>Intragenomic diversity of the V1 regions of 16S rRNA genes in high-alkaline protease-producing Bacillus clausii spp.</title>
        <authorList>
            <person name="Kageyama Y."/>
            <person name="Takaki Y."/>
            <person name="Shimamura S."/>
            <person name="Nishi S."/>
            <person name="Nogi Y."/>
            <person name="Uchimura K."/>
            <person name="Kobayashi T."/>
            <person name="Hitomi J."/>
            <person name="Ozaki K."/>
            <person name="Kawai S."/>
            <person name="Ito S."/>
            <person name="Horikoshi K."/>
        </authorList>
    </citation>
    <scope>NUCLEOTIDE SEQUENCE [LARGE SCALE GENOMIC DNA]</scope>
    <source>
        <strain evidence="2 3">KSM-K16</strain>
    </source>
</reference>
<reference evidence="3" key="4">
    <citation type="submission" date="2003-10" db="EMBL/GenBank/DDBJ databases">
        <title>The complete genome sequence of the alkaliphilic Bacillus clausii KSM-K16.</title>
        <authorList>
            <person name="Takaki Y."/>
            <person name="Kageyama Y."/>
            <person name="Shimamura S."/>
            <person name="Suzuki H."/>
            <person name="Nishi S."/>
            <person name="Hatada Y."/>
            <person name="Kawai S."/>
            <person name="Ito S."/>
            <person name="Horikoshi K."/>
        </authorList>
    </citation>
    <scope>NUCLEOTIDE SEQUENCE [LARGE SCALE GENOMIC DNA]</scope>
    <source>
        <strain evidence="3">KSM-K16</strain>
    </source>
</reference>
<evidence type="ECO:0000256" key="1">
    <source>
        <dbReference type="SAM" id="Phobius"/>
    </source>
</evidence>
<dbReference type="EMBL" id="AP006627">
    <property type="protein sequence ID" value="BAD64061.1"/>
    <property type="molecule type" value="Genomic_DNA"/>
</dbReference>
<dbReference type="STRING" id="66692.ABC1526"/>
<reference evidence="2 3" key="2">
    <citation type="journal article" date="1995" name="Appl. Microbiol. Biotechnol.">
        <title>Purification and properties of an alkaline protease from alkalophilic Bacillus sp. KSM-K16.</title>
        <authorList>
            <person name="Kobayashi T."/>
            <person name="Hakamada Y."/>
            <person name="Adachi S."/>
            <person name="Hitomi J."/>
            <person name="Yoshimatsu T."/>
            <person name="Koike K."/>
            <person name="Kawai S."/>
            <person name="Ito S."/>
        </authorList>
    </citation>
    <scope>NUCLEOTIDE SEQUENCE [LARGE SCALE GENOMIC DNA]</scope>
    <source>
        <strain evidence="2 3">KSM-K16</strain>
    </source>
</reference>
<reference evidence="2 3" key="3">
    <citation type="journal article" date="1997" name="Protein Eng.">
        <title>High-resolution crystal structure of M-protease: phylogeny aided analysis of the high-alkaline adaptation mechanism.</title>
        <authorList>
            <person name="Shirai T."/>
            <person name="Suzuki A."/>
            <person name="Yamane T."/>
            <person name="Ashida T."/>
            <person name="Kobayashi T."/>
            <person name="Ito S."/>
        </authorList>
    </citation>
    <scope>NUCLEOTIDE SEQUENCE [LARGE SCALE GENOMIC DNA]</scope>
    <source>
        <strain evidence="2 3">KSM-K16</strain>
    </source>
</reference>
<keyword evidence="1" id="KW-0472">Membrane</keyword>
<feature type="transmembrane region" description="Helical" evidence="1">
    <location>
        <begin position="101"/>
        <end position="118"/>
    </location>
</feature>
<keyword evidence="1" id="KW-0812">Transmembrane</keyword>
<dbReference type="Pfam" id="PF14147">
    <property type="entry name" value="Spore_YhaL"/>
    <property type="match status" value="1"/>
</dbReference>
<organism evidence="2 3">
    <name type="scientific">Shouchella clausii (strain KSM-K16)</name>
    <name type="common">Alkalihalobacillus clausii</name>
    <dbReference type="NCBI Taxonomy" id="66692"/>
    <lineage>
        <taxon>Bacteria</taxon>
        <taxon>Bacillati</taxon>
        <taxon>Bacillota</taxon>
        <taxon>Bacilli</taxon>
        <taxon>Bacillales</taxon>
        <taxon>Bacillaceae</taxon>
        <taxon>Shouchella</taxon>
    </lineage>
</organism>
<dbReference type="eggNOG" id="ENOG50336J9">
    <property type="taxonomic scope" value="Bacteria"/>
</dbReference>
<feature type="transmembrane region" description="Helical" evidence="1">
    <location>
        <begin position="25"/>
        <end position="51"/>
    </location>
</feature>
<dbReference type="AlphaFoldDB" id="Q5WHU4"/>
<dbReference type="InterPro" id="IPR025428">
    <property type="entry name" value="Spore_YhaL"/>
</dbReference>
<dbReference type="Proteomes" id="UP000001168">
    <property type="component" value="Chromosome"/>
</dbReference>
<keyword evidence="3" id="KW-1185">Reference proteome</keyword>
<evidence type="ECO:0000313" key="3">
    <source>
        <dbReference type="Proteomes" id="UP000001168"/>
    </source>
</evidence>
<feature type="transmembrane region" description="Helical" evidence="1">
    <location>
        <begin position="72"/>
        <end position="95"/>
    </location>
</feature>
<dbReference type="HOGENOM" id="CLU_1692003_0_0_9"/>
<keyword evidence="1" id="KW-1133">Transmembrane helix</keyword>
<name>Q5WHU4_SHOC1</name>
<sequence>MLGIPSFMNAILGFTRIGTSADKRFLSVSMVLSTLILSTVLFYFSHAYVLLESQNGCGRMDDTMKPKKTSQFIALGAVAVLAIVFIVTQTSLLSVITSSPWWMYGLIIGILFSGYMWVKTMKEENEADQEWIEQEGNVYMARLEAAKARREAQQK</sequence>
<accession>Q5WHU4</accession>
<protein>
    <submittedName>
        <fullName evidence="2">Uncharacterized protein</fullName>
    </submittedName>
</protein>
<gene>
    <name evidence="2" type="ordered locus">ABC1526</name>
</gene>
<evidence type="ECO:0000313" key="2">
    <source>
        <dbReference type="EMBL" id="BAD64061.1"/>
    </source>
</evidence>
<dbReference type="KEGG" id="bcl:ABC1526"/>